<dbReference type="AlphaFoldDB" id="A0A259TUG1"/>
<dbReference type="EMBL" id="MQWB01000010">
    <property type="protein sequence ID" value="OZC01412.1"/>
    <property type="molecule type" value="Genomic_DNA"/>
</dbReference>
<dbReference type="InterPro" id="IPR023614">
    <property type="entry name" value="Porin_dom_sf"/>
</dbReference>
<feature type="signal peptide" evidence="2">
    <location>
        <begin position="1"/>
        <end position="21"/>
    </location>
</feature>
<evidence type="ECO:0000313" key="3">
    <source>
        <dbReference type="EMBL" id="OZC01412.1"/>
    </source>
</evidence>
<comment type="caution">
    <text evidence="3">The sequence shown here is derived from an EMBL/GenBank/DDBJ whole genome shotgun (WGS) entry which is preliminary data.</text>
</comment>
<proteinExistence type="predicted"/>
<feature type="region of interest" description="Disordered" evidence="1">
    <location>
        <begin position="286"/>
        <end position="307"/>
    </location>
</feature>
<sequence>MTRRLVLLAALAAAALTPAQAQDRPQPSPVEAARAADPYDVPPHVGYLLQADALSGPEVDPDGFLLRTARLRFAGEASATARYFVQAELARGPAVLDARLAVRLGGPVELVAGLYKTPFSRELLTFRGALPAAERARAVRALAPGRQVGANLRVTGERGGDTFRAEAGLFNGNGGRTFANDGDGLLAVGRAEAALAVPVGTLRLGASAARGRDDAAPIPTLDPAFEGTRTVVGADLDLTTPRVYVLAEALAGRLDGPGGDRRPWGGALTATVEAFHHVRLVGRLDHFDPDAPEAPHERPGAVDEPHEAPNRVALGLDLEPQPHVRALVDYGFPTDDPAHGEVRLRLQLALR</sequence>
<dbReference type="Pfam" id="PF07396">
    <property type="entry name" value="Porin_O_P"/>
    <property type="match status" value="1"/>
</dbReference>
<keyword evidence="2" id="KW-0732">Signal</keyword>
<name>A0A259TUG1_9BACT</name>
<evidence type="ECO:0000256" key="2">
    <source>
        <dbReference type="SAM" id="SignalP"/>
    </source>
</evidence>
<feature type="chain" id="PRO_5012039845" description="Porin domain-containing protein" evidence="2">
    <location>
        <begin position="22"/>
        <end position="351"/>
    </location>
</feature>
<accession>A0A259TUG1</accession>
<organism evidence="3 4">
    <name type="scientific">Rubricoccus marinus</name>
    <dbReference type="NCBI Taxonomy" id="716817"/>
    <lineage>
        <taxon>Bacteria</taxon>
        <taxon>Pseudomonadati</taxon>
        <taxon>Rhodothermota</taxon>
        <taxon>Rhodothermia</taxon>
        <taxon>Rhodothermales</taxon>
        <taxon>Rubricoccaceae</taxon>
        <taxon>Rubricoccus</taxon>
    </lineage>
</organism>
<reference evidence="3 4" key="1">
    <citation type="submission" date="2016-11" db="EMBL/GenBank/DDBJ databases">
        <title>Study of marine rhodopsin-containing bacteria.</title>
        <authorList>
            <person name="Yoshizawa S."/>
            <person name="Kumagai Y."/>
            <person name="Kogure K."/>
        </authorList>
    </citation>
    <scope>NUCLEOTIDE SEQUENCE [LARGE SCALE GENOMIC DNA]</scope>
    <source>
        <strain evidence="3 4">SG-29</strain>
    </source>
</reference>
<dbReference type="InterPro" id="IPR010870">
    <property type="entry name" value="Porin_O/P"/>
</dbReference>
<dbReference type="Gene3D" id="2.40.160.10">
    <property type="entry name" value="Porin"/>
    <property type="match status" value="1"/>
</dbReference>
<evidence type="ECO:0008006" key="5">
    <source>
        <dbReference type="Google" id="ProtNLM"/>
    </source>
</evidence>
<keyword evidence="4" id="KW-1185">Reference proteome</keyword>
<evidence type="ECO:0000313" key="4">
    <source>
        <dbReference type="Proteomes" id="UP000216446"/>
    </source>
</evidence>
<protein>
    <recommendedName>
        <fullName evidence="5">Porin domain-containing protein</fullName>
    </recommendedName>
</protein>
<dbReference type="RefSeq" id="WP_094551506.1">
    <property type="nucleotide sequence ID" value="NZ_MQWB01000010.1"/>
</dbReference>
<gene>
    <name evidence="3" type="ORF">BSZ36_17150</name>
</gene>
<dbReference type="InParanoid" id="A0A259TUG1"/>
<evidence type="ECO:0000256" key="1">
    <source>
        <dbReference type="SAM" id="MobiDB-lite"/>
    </source>
</evidence>
<dbReference type="Proteomes" id="UP000216446">
    <property type="component" value="Unassembled WGS sequence"/>
</dbReference>